<dbReference type="GO" id="GO:0004725">
    <property type="term" value="F:protein tyrosine phosphatase activity"/>
    <property type="evidence" value="ECO:0007669"/>
    <property type="project" value="InterPro"/>
</dbReference>
<evidence type="ECO:0000256" key="1">
    <source>
        <dbReference type="ARBA" id="ARBA00011900"/>
    </source>
</evidence>
<comment type="catalytic activity">
    <reaction evidence="5">
        <text>a 2'-deoxyadenosine in DNA + S-adenosyl-L-methionine = an N(6)-methyl-2'-deoxyadenosine in DNA + S-adenosyl-L-homocysteine + H(+)</text>
        <dbReference type="Rhea" id="RHEA:15197"/>
        <dbReference type="Rhea" id="RHEA-COMP:12418"/>
        <dbReference type="Rhea" id="RHEA-COMP:12419"/>
        <dbReference type="ChEBI" id="CHEBI:15378"/>
        <dbReference type="ChEBI" id="CHEBI:57856"/>
        <dbReference type="ChEBI" id="CHEBI:59789"/>
        <dbReference type="ChEBI" id="CHEBI:90615"/>
        <dbReference type="ChEBI" id="CHEBI:90616"/>
        <dbReference type="EC" id="2.1.1.72"/>
    </reaction>
</comment>
<dbReference type="EC" id="2.1.1.72" evidence="1"/>
<dbReference type="InterPro" id="IPR029063">
    <property type="entry name" value="SAM-dependent_MTases_sf"/>
</dbReference>
<evidence type="ECO:0000256" key="3">
    <source>
        <dbReference type="ARBA" id="ARBA00022679"/>
    </source>
</evidence>
<dbReference type="OrthoDB" id="9806213at2"/>
<reference evidence="8" key="1">
    <citation type="journal article" date="2014" name="Int. J. Syst. Evol. Microbiol.">
        <title>Complete genome sequence of Corynebacterium casei LMG S-19264T (=DSM 44701T), isolated from a smear-ripened cheese.</title>
        <authorList>
            <consortium name="US DOE Joint Genome Institute (JGI-PGF)"/>
            <person name="Walter F."/>
            <person name="Albersmeier A."/>
            <person name="Kalinowski J."/>
            <person name="Ruckert C."/>
        </authorList>
    </citation>
    <scope>NUCLEOTIDE SEQUENCE</scope>
    <source>
        <strain evidence="8">CGMCC 1.12426</strain>
    </source>
</reference>
<dbReference type="PROSITE" id="PS50055">
    <property type="entry name" value="TYR_PHOSPHATASE_PTP"/>
    <property type="match status" value="1"/>
</dbReference>
<dbReference type="PANTHER" id="PTHR33841">
    <property type="entry name" value="DNA METHYLTRANSFERASE YEEA-RELATED"/>
    <property type="match status" value="1"/>
</dbReference>
<evidence type="ECO:0000259" key="7">
    <source>
        <dbReference type="PROSITE" id="PS50055"/>
    </source>
</evidence>
<evidence type="ECO:0000256" key="6">
    <source>
        <dbReference type="SAM" id="MobiDB-lite"/>
    </source>
</evidence>
<dbReference type="Gene3D" id="3.40.50.150">
    <property type="entry name" value="Vaccinia Virus protein VP39"/>
    <property type="match status" value="2"/>
</dbReference>
<dbReference type="EMBL" id="BMFA01000018">
    <property type="protein sequence ID" value="GGB62916.1"/>
    <property type="molecule type" value="Genomic_DNA"/>
</dbReference>
<evidence type="ECO:0000313" key="9">
    <source>
        <dbReference type="Proteomes" id="UP000605148"/>
    </source>
</evidence>
<name>A0A916X2L5_9HYPH</name>
<proteinExistence type="predicted"/>
<keyword evidence="2" id="KW-0489">Methyltransferase</keyword>
<organism evidence="8 9">
    <name type="scientific">Roseibium aquae</name>
    <dbReference type="NCBI Taxonomy" id="1323746"/>
    <lineage>
        <taxon>Bacteria</taxon>
        <taxon>Pseudomonadati</taxon>
        <taxon>Pseudomonadota</taxon>
        <taxon>Alphaproteobacteria</taxon>
        <taxon>Hyphomicrobiales</taxon>
        <taxon>Stappiaceae</taxon>
        <taxon>Roseibium</taxon>
    </lineage>
</organism>
<comment type="caution">
    <text evidence="8">The sequence shown here is derived from an EMBL/GenBank/DDBJ whole genome shotgun (WGS) entry which is preliminary data.</text>
</comment>
<accession>A0A916X2L5</accession>
<evidence type="ECO:0000256" key="5">
    <source>
        <dbReference type="ARBA" id="ARBA00047942"/>
    </source>
</evidence>
<dbReference type="InterPro" id="IPR050953">
    <property type="entry name" value="N4_N6_ade-DNA_methylase"/>
</dbReference>
<dbReference type="PANTHER" id="PTHR33841:SF1">
    <property type="entry name" value="DNA METHYLTRANSFERASE A"/>
    <property type="match status" value="1"/>
</dbReference>
<dbReference type="Proteomes" id="UP000605148">
    <property type="component" value="Unassembled WGS sequence"/>
</dbReference>
<evidence type="ECO:0000313" key="8">
    <source>
        <dbReference type="EMBL" id="GGB62916.1"/>
    </source>
</evidence>
<dbReference type="PRINTS" id="PR00507">
    <property type="entry name" value="N12N6MTFRASE"/>
</dbReference>
<evidence type="ECO:0000256" key="4">
    <source>
        <dbReference type="ARBA" id="ARBA00022691"/>
    </source>
</evidence>
<keyword evidence="9" id="KW-1185">Reference proteome</keyword>
<dbReference type="RefSeq" id="WP_150497825.1">
    <property type="nucleotide sequence ID" value="NZ_BMFA01000018.1"/>
</dbReference>
<dbReference type="GO" id="GO:0006304">
    <property type="term" value="P:DNA modification"/>
    <property type="evidence" value="ECO:0007669"/>
    <property type="project" value="InterPro"/>
</dbReference>
<reference evidence="8" key="2">
    <citation type="submission" date="2020-09" db="EMBL/GenBank/DDBJ databases">
        <authorList>
            <person name="Sun Q."/>
            <person name="Zhou Y."/>
        </authorList>
    </citation>
    <scope>NUCLEOTIDE SEQUENCE</scope>
    <source>
        <strain evidence="8">CGMCC 1.12426</strain>
    </source>
</reference>
<dbReference type="GO" id="GO:0032259">
    <property type="term" value="P:methylation"/>
    <property type="evidence" value="ECO:0007669"/>
    <property type="project" value="UniProtKB-KW"/>
</dbReference>
<dbReference type="GO" id="GO:0009007">
    <property type="term" value="F:site-specific DNA-methyltransferase (adenine-specific) activity"/>
    <property type="evidence" value="ECO:0007669"/>
    <property type="project" value="UniProtKB-EC"/>
</dbReference>
<gene>
    <name evidence="8" type="ORF">GCM10011316_38510</name>
</gene>
<dbReference type="Pfam" id="PF07669">
    <property type="entry name" value="Eco57I"/>
    <property type="match status" value="1"/>
</dbReference>
<dbReference type="InterPro" id="IPR000242">
    <property type="entry name" value="PTP_cat"/>
</dbReference>
<dbReference type="InterPro" id="IPR011639">
    <property type="entry name" value="MethylTrfase_TaqI-like_dom"/>
</dbReference>
<dbReference type="SUPFAM" id="SSF53335">
    <property type="entry name" value="S-adenosyl-L-methionine-dependent methyltransferases"/>
    <property type="match status" value="1"/>
</dbReference>
<sequence length="1318" mass="147428">MARKPISDMSAWPSLSLEGNLIAPAMIARIDQRDAPEQAPEDYAVRKGLTIREEISTAFRVGQSHFDAFAKIEAPSQDATRRFVAAFFKETFGFHDLAPAAAPLAMIASGRVPVVVVPPSETLDRRSPTLSVDRSRSPAFALQDYLNDTEEALWGIVTNGTHLRLLRDNASLTRPAYIEVDLAQIFSTEDIASFAALWLLIHRSRFGATDTPATDCPLERWREAGSREGEAARDRLADQVQTALKVLGSGFLEANPELAAKLKSGEVNLTNWFNELLRLVYRLIFLMVAEDRNLLHPAKSKAEARTLYAEGYSLAALRKQCYRAATWDKHHDRYEGIKIVFRALAHGQEALALPALGGLFAEDRLPHLETARLRNRAIMEALYRLSWLADKTGMVPVNWRAMETEELGSVYESLLELQPQLGDDGKTLVFASEASEQKGNQRKTTGSYYTPDSLVQALLDTALDPVLDKTEAEADDPAKALLKLSVIDPACGSGHFLLAAARRIATRLARIRAEGTPALADFRHALRDVARCCIHGVDRNPMAVELTKVALWIETVDPGLPLGFFDAQIRCGDALLGVFDLKVLEEGIPDTAYKPLTGDDKDIASIYRKINAAAKAGQGGFDFGTGLNKLPETKPFAVDFSGFRELPEDTLDEIGAKAARFKELRNKQDFVRAKAACDLFIAAFLLPKTGHAPTGPSERTVPTTEEIWMALNQGKIRNAMVDAPKVAREARAFHWPLEFPDIIQRGGFNVVLGNPPWERVKLQEQEFFALRDAEIATAKNAAARKKLIEQLNDTNPRLAREWQDALRTAATESHFMRESGRFPRGGVGDVNTYAVFTDHFWQLTQPTGYAGLIIPTGLVSGFTYRAFLAELLGTKSLVAFFGFENEDLIFPHITNKVKFGLLTMAGRAVRIEQPWFTAHIRQPAEISDPAKRYSLTVDEIRAINPNTLNLPAFRWTRDAKVTATIHTAAPILVEKQDNTVLRNDWNVRFRRMFDMANDSGHFIDHEDIAPQIKERRAALAVLRDGRQVYPLYEGKMFWHFDHRYGTYEDQTEKQANKGVLPRVANEQHADPLYQIQPRYWIDASLTEAALSEEASHRWFFTWRDLGPSERSLVGTIIPRSAAGHKAPLMICDHSPAERVILATVLSSLVADYAVRQKTNAMTFFVMEQAAVLSKESLSEPVTWLGETASDWLLPRALELFYTNDELYALCEDLGRTHPPFFWNTERRSLIQAEIDAAMFHLYGLNREQADWVLDSFTVLRKYEERDHGEFRTKRLVLTAYDAMAEARASATVYQTTLSPPPADPSLCHPASAGEFAQQ</sequence>
<keyword evidence="4" id="KW-0949">S-adenosyl-L-methionine</keyword>
<keyword evidence="3" id="KW-0808">Transferase</keyword>
<feature type="region of interest" description="Disordered" evidence="6">
    <location>
        <begin position="1295"/>
        <end position="1318"/>
    </location>
</feature>
<protein>
    <recommendedName>
        <fullName evidence="1">site-specific DNA-methyltransferase (adenine-specific)</fullName>
        <ecNumber evidence="1">2.1.1.72</ecNumber>
    </recommendedName>
</protein>
<feature type="domain" description="Tyrosine-protein phosphatase" evidence="7">
    <location>
        <begin position="628"/>
        <end position="804"/>
    </location>
</feature>
<evidence type="ECO:0000256" key="2">
    <source>
        <dbReference type="ARBA" id="ARBA00022603"/>
    </source>
</evidence>